<keyword evidence="2" id="KW-1185">Reference proteome</keyword>
<accession>A0ABC8UZW5</accession>
<proteinExistence type="predicted"/>
<sequence length="145" mass="15323">MASFLGSMEQSRFGAINGGGGTKLCISGDKLWPMEAGGVEGIGGGEELLPMESGGAELFVSGGEDFLSTEVCGAKLSTSGMRMNTSESVANFIQLRSVNFHFTKPLYGNWSIELSTGVVEELLPMEEGKKIFGGAQRETFIGRGE</sequence>
<dbReference type="EMBL" id="CAUOFW020009613">
    <property type="protein sequence ID" value="CAK9186554.1"/>
    <property type="molecule type" value="Genomic_DNA"/>
</dbReference>
<reference evidence="1 2" key="1">
    <citation type="submission" date="2024-02" db="EMBL/GenBank/DDBJ databases">
        <authorList>
            <person name="Vignale AGUSTIN F."/>
            <person name="Sosa J E."/>
            <person name="Modenutti C."/>
        </authorList>
    </citation>
    <scope>NUCLEOTIDE SEQUENCE [LARGE SCALE GENOMIC DNA]</scope>
</reference>
<organism evidence="1 2">
    <name type="scientific">Ilex paraguariensis</name>
    <name type="common">yerba mate</name>
    <dbReference type="NCBI Taxonomy" id="185542"/>
    <lineage>
        <taxon>Eukaryota</taxon>
        <taxon>Viridiplantae</taxon>
        <taxon>Streptophyta</taxon>
        <taxon>Embryophyta</taxon>
        <taxon>Tracheophyta</taxon>
        <taxon>Spermatophyta</taxon>
        <taxon>Magnoliopsida</taxon>
        <taxon>eudicotyledons</taxon>
        <taxon>Gunneridae</taxon>
        <taxon>Pentapetalae</taxon>
        <taxon>asterids</taxon>
        <taxon>campanulids</taxon>
        <taxon>Aquifoliales</taxon>
        <taxon>Aquifoliaceae</taxon>
        <taxon>Ilex</taxon>
    </lineage>
</organism>
<name>A0ABC8UZW5_9AQUA</name>
<dbReference type="AlphaFoldDB" id="A0ABC8UZW5"/>
<evidence type="ECO:0000313" key="2">
    <source>
        <dbReference type="Proteomes" id="UP001642360"/>
    </source>
</evidence>
<gene>
    <name evidence="1" type="ORF">ILEXP_LOCUS57049</name>
</gene>
<comment type="caution">
    <text evidence="1">The sequence shown here is derived from an EMBL/GenBank/DDBJ whole genome shotgun (WGS) entry which is preliminary data.</text>
</comment>
<evidence type="ECO:0000313" key="1">
    <source>
        <dbReference type="EMBL" id="CAK9186554.1"/>
    </source>
</evidence>
<dbReference type="Proteomes" id="UP001642360">
    <property type="component" value="Unassembled WGS sequence"/>
</dbReference>
<protein>
    <submittedName>
        <fullName evidence="1">Uncharacterized protein</fullName>
    </submittedName>
</protein>